<proteinExistence type="predicted"/>
<dbReference type="CDD" id="cd06558">
    <property type="entry name" value="crotonase-like"/>
    <property type="match status" value="1"/>
</dbReference>
<name>A0A3S9B794_9HYPH</name>
<dbReference type="KEGG" id="abaw:D5400_17425"/>
<dbReference type="Proteomes" id="UP000268192">
    <property type="component" value="Chromosome"/>
</dbReference>
<sequence length="253" mass="27177">MSDDTILIQRPESAPGVQIIRMNRPEKKNALTRTMYAAMTDALRQGDADPDVRAHLFLGAPGAFSAGNDMQDFLAFAMGGSLGAEVIDFLKTLATTRKPLLAGVDGLAIGVGTTLTFHCDMTIASDRSLFRTPFTDLAIVPEAASTLLLPNIAGHQRAFAMLAAGLPFSAEEAREAGFVWRVVPPDALEAEALSLARDIAAKPPQALAIARDLIRGSEQQVLERIDAEAEHFKAQLKSAEARAAFEAFMSRKK</sequence>
<evidence type="ECO:0000256" key="1">
    <source>
        <dbReference type="ARBA" id="ARBA00004275"/>
    </source>
</evidence>
<keyword evidence="3" id="KW-0413">Isomerase</keyword>
<dbReference type="Gene3D" id="3.90.226.10">
    <property type="entry name" value="2-enoyl-CoA Hydratase, Chain A, domain 1"/>
    <property type="match status" value="1"/>
</dbReference>
<dbReference type="Pfam" id="PF00378">
    <property type="entry name" value="ECH_1"/>
    <property type="match status" value="1"/>
</dbReference>
<accession>A0A3S9B794</accession>
<organism evidence="4 5">
    <name type="scientific">Georhizobium profundi</name>
    <dbReference type="NCBI Taxonomy" id="2341112"/>
    <lineage>
        <taxon>Bacteria</taxon>
        <taxon>Pseudomonadati</taxon>
        <taxon>Pseudomonadota</taxon>
        <taxon>Alphaproteobacteria</taxon>
        <taxon>Hyphomicrobiales</taxon>
        <taxon>Rhizobiaceae</taxon>
        <taxon>Georhizobium</taxon>
    </lineage>
</organism>
<protein>
    <submittedName>
        <fullName evidence="4">Crotonase/enoyl-CoA hydratase family protein</fullName>
    </submittedName>
</protein>
<dbReference type="SUPFAM" id="SSF52096">
    <property type="entry name" value="ClpP/crotonase"/>
    <property type="match status" value="1"/>
</dbReference>
<dbReference type="EMBL" id="CP032509">
    <property type="protein sequence ID" value="AZN72822.1"/>
    <property type="molecule type" value="Genomic_DNA"/>
</dbReference>
<evidence type="ECO:0000313" key="5">
    <source>
        <dbReference type="Proteomes" id="UP000268192"/>
    </source>
</evidence>
<dbReference type="InterPro" id="IPR051053">
    <property type="entry name" value="ECH/Chromodomain_protein"/>
</dbReference>
<dbReference type="PANTHER" id="PTHR43684">
    <property type="match status" value="1"/>
</dbReference>
<dbReference type="OrthoDB" id="9797151at2"/>
<dbReference type="InterPro" id="IPR001753">
    <property type="entry name" value="Enoyl-CoA_hydra/iso"/>
</dbReference>
<dbReference type="InterPro" id="IPR029045">
    <property type="entry name" value="ClpP/crotonase-like_dom_sf"/>
</dbReference>
<gene>
    <name evidence="4" type="ORF">D5400_17425</name>
</gene>
<keyword evidence="5" id="KW-1185">Reference proteome</keyword>
<evidence type="ECO:0000256" key="3">
    <source>
        <dbReference type="ARBA" id="ARBA00023235"/>
    </source>
</evidence>
<dbReference type="AlphaFoldDB" id="A0A3S9B794"/>
<reference evidence="4 5" key="1">
    <citation type="submission" date="2018-09" db="EMBL/GenBank/DDBJ databases">
        <title>Marinorhizobium profundi gen. nov., sp. nov., isolated from a deep-sea sediment sample from the New Britain Trench and proposal of Marinorhizobiaceae fam. nov. in the order Rhizobiales of the class Alphaproteobacteria.</title>
        <authorList>
            <person name="Cao J."/>
        </authorList>
    </citation>
    <scope>NUCLEOTIDE SEQUENCE [LARGE SCALE GENOMIC DNA]</scope>
    <source>
        <strain evidence="4 5">WS11</strain>
    </source>
</reference>
<dbReference type="NCBIfam" id="NF004681">
    <property type="entry name" value="PRK06023.1"/>
    <property type="match status" value="1"/>
</dbReference>
<dbReference type="RefSeq" id="WP_126011152.1">
    <property type="nucleotide sequence ID" value="NZ_CP032509.1"/>
</dbReference>
<dbReference type="GO" id="GO:0004165">
    <property type="term" value="F:delta(3)-delta(2)-enoyl-CoA isomerase activity"/>
    <property type="evidence" value="ECO:0007669"/>
    <property type="project" value="UniProtKB-ARBA"/>
</dbReference>
<comment type="subcellular location">
    <subcellularLocation>
        <location evidence="1">Peroxisome</location>
    </subcellularLocation>
</comment>
<keyword evidence="2" id="KW-0576">Peroxisome</keyword>
<evidence type="ECO:0000313" key="4">
    <source>
        <dbReference type="EMBL" id="AZN72822.1"/>
    </source>
</evidence>
<evidence type="ECO:0000256" key="2">
    <source>
        <dbReference type="ARBA" id="ARBA00023140"/>
    </source>
</evidence>
<dbReference type="PANTHER" id="PTHR43684:SF1">
    <property type="entry name" value="ENOYL-COA DELTA ISOMERASE 2"/>
    <property type="match status" value="1"/>
</dbReference>